<evidence type="ECO:0000256" key="1">
    <source>
        <dbReference type="ARBA" id="ARBA00022679"/>
    </source>
</evidence>
<organism evidence="3 4">
    <name type="scientific">Phialocephala subalpina</name>
    <dbReference type="NCBI Taxonomy" id="576137"/>
    <lineage>
        <taxon>Eukaryota</taxon>
        <taxon>Fungi</taxon>
        <taxon>Dikarya</taxon>
        <taxon>Ascomycota</taxon>
        <taxon>Pezizomycotina</taxon>
        <taxon>Leotiomycetes</taxon>
        <taxon>Helotiales</taxon>
        <taxon>Mollisiaceae</taxon>
        <taxon>Phialocephala</taxon>
        <taxon>Phialocephala fortinii species complex</taxon>
    </lineage>
</organism>
<dbReference type="InterPro" id="IPR010610">
    <property type="entry name" value="EryCIII-like_C"/>
</dbReference>
<dbReference type="PANTHER" id="PTHR21015">
    <property type="entry name" value="UDP-N-ACETYLGLUCOSAMINE--N-ACETYLMURAMYL-(PENTAPEPTIDE) PYROPHOSPHORYL-UNDECAPRENOL N-ACETYLGLUCOSAMINE TRANSFERASE 1"/>
    <property type="match status" value="1"/>
</dbReference>
<dbReference type="Proteomes" id="UP000184330">
    <property type="component" value="Unassembled WGS sequence"/>
</dbReference>
<keyword evidence="4" id="KW-1185">Reference proteome</keyword>
<dbReference type="CDD" id="cd03784">
    <property type="entry name" value="GT1_Gtf-like"/>
    <property type="match status" value="1"/>
</dbReference>
<protein>
    <submittedName>
        <fullName evidence="3">Related to N-glycosyltransferase</fullName>
    </submittedName>
</protein>
<evidence type="ECO:0000313" key="3">
    <source>
        <dbReference type="EMBL" id="CZR69745.1"/>
    </source>
</evidence>
<dbReference type="EMBL" id="FJOG01000079">
    <property type="protein sequence ID" value="CZR69745.1"/>
    <property type="molecule type" value="Genomic_DNA"/>
</dbReference>
<dbReference type="STRING" id="576137.A0A1L7XXU0"/>
<evidence type="ECO:0000259" key="2">
    <source>
        <dbReference type="Pfam" id="PF06722"/>
    </source>
</evidence>
<sequence length="476" mass="52215">MVGRNTAERRWLGYLPRGRCLSRIENESVIPRQTQGHKIEVFGFYPRLRRLVRPEELIARGYEVTFVTGSAYRKIIEEIRASLVPLSGYGDYTEAEIDERWPVRETLPKGPVQLAFDLEECFIKSIPSQHEAQQTALRILKEKHPGRPIILLNEGIFYGSLPEMAGAPGLCPTAAISLGIVPLALSSIDCPPFGLGLPPDSSPEGRERNKAMNKGIQEQLLAKAQATFLEIMETLGARREGLPFFIDAGYRLPDRFLQMCIPSVEYPRSDAPPSITFSGGLPKGHRDAFFDPPAWWDEIITNKLKKIVLVSQGSLAVNFSDLIVPTMIGLQDREDIIVVVALGKKGATLPEGTLVPANARVGSFVPFDDVLPHCAVFVTNGGYGAFQHAVGNGVPLVFGGTTEDKFEIAARAEWAGVAVNLKTSAPTPEAVLAAVDEIISGPKYKERSLVLEAEMATFDPMEIVMKTIKELAAREP</sequence>
<dbReference type="InterPro" id="IPR002213">
    <property type="entry name" value="UDP_glucos_trans"/>
</dbReference>
<dbReference type="GO" id="GO:0008194">
    <property type="term" value="F:UDP-glycosyltransferase activity"/>
    <property type="evidence" value="ECO:0007669"/>
    <property type="project" value="InterPro"/>
</dbReference>
<dbReference type="OrthoDB" id="5835829at2759"/>
<accession>A0A1L7XXU0</accession>
<keyword evidence="1 3" id="KW-0808">Transferase</keyword>
<gene>
    <name evidence="3" type="ORF">PAC_19645</name>
</gene>
<dbReference type="PANTHER" id="PTHR21015:SF22">
    <property type="entry name" value="GLYCOSYLTRANSFERASE"/>
    <property type="match status" value="1"/>
</dbReference>
<proteinExistence type="predicted"/>
<dbReference type="Gene3D" id="3.40.50.2000">
    <property type="entry name" value="Glycogen Phosphorylase B"/>
    <property type="match status" value="2"/>
</dbReference>
<name>A0A1L7XXU0_9HELO</name>
<evidence type="ECO:0000313" key="4">
    <source>
        <dbReference type="Proteomes" id="UP000184330"/>
    </source>
</evidence>
<feature type="domain" description="Erythromycin biosynthesis protein CIII-like C-terminal" evidence="2">
    <location>
        <begin position="338"/>
        <end position="468"/>
    </location>
</feature>
<dbReference type="GO" id="GO:0016758">
    <property type="term" value="F:hexosyltransferase activity"/>
    <property type="evidence" value="ECO:0007669"/>
    <property type="project" value="UniProtKB-ARBA"/>
</dbReference>
<dbReference type="Pfam" id="PF06722">
    <property type="entry name" value="EryCIII-like_C"/>
    <property type="match status" value="1"/>
</dbReference>
<reference evidence="3 4" key="1">
    <citation type="submission" date="2016-03" db="EMBL/GenBank/DDBJ databases">
        <authorList>
            <person name="Ploux O."/>
        </authorList>
    </citation>
    <scope>NUCLEOTIDE SEQUENCE [LARGE SCALE GENOMIC DNA]</scope>
    <source>
        <strain evidence="3 4">UAMH 11012</strain>
    </source>
</reference>
<dbReference type="AlphaFoldDB" id="A0A1L7XXU0"/>
<dbReference type="SUPFAM" id="SSF53756">
    <property type="entry name" value="UDP-Glycosyltransferase/glycogen phosphorylase"/>
    <property type="match status" value="1"/>
</dbReference>